<proteinExistence type="inferred from homology"/>
<evidence type="ECO:0000256" key="7">
    <source>
        <dbReference type="PIRSR" id="PIRSR615527-1"/>
    </source>
</evidence>
<dbReference type="Pfam" id="PF07722">
    <property type="entry name" value="Peptidase_C26"/>
    <property type="match status" value="1"/>
</dbReference>
<dbReference type="EMBL" id="HBIB01010613">
    <property type="protein sequence ID" value="CAE0244634.1"/>
    <property type="molecule type" value="Transcribed_RNA"/>
</dbReference>
<gene>
    <name evidence="10" type="ORF">PBIL07802_LOCUS6810</name>
</gene>
<comment type="similarity">
    <text evidence="2">Belongs to the peptidase C26 family.</text>
</comment>
<dbReference type="PANTHER" id="PTHR11315">
    <property type="entry name" value="PROTEASE FAMILY C26 GAMMA-GLUTAMYL HYDROLASE"/>
    <property type="match status" value="1"/>
</dbReference>
<evidence type="ECO:0000256" key="6">
    <source>
        <dbReference type="ARBA" id="ARBA00022801"/>
    </source>
</evidence>
<evidence type="ECO:0000256" key="4">
    <source>
        <dbReference type="ARBA" id="ARBA00022525"/>
    </source>
</evidence>
<sequence length="324" mass="36272">MVALTAFSIAALIAVLLPLPVQGGFQLNNRPAVGILTKPVTSSFLSPYGTSEFSADYVKWVESAGAEVIPINYNATKAELDSLLTSVNAVLFTGGGLDLTPGHPYFDTAQYIYSAAKRMNDEGDFFPLWGTCMGFQLLSILAAGNASVLEGDVFDSENLPLALEDLDIHGSRMFEGVPERVLATLTRTNSTMNLHHDGVAPHSFVSVSGLRDTFRLLSINHDREGRVFASTMEGWKYPFFGTQWHPERNAFEWDEGENLDKHERAIEAMQYMANRLVHFARFSHHAFPSFEEREKRAIYHWSPVYTGNDPTQTYKDRQTYVFDL</sequence>
<feature type="active site" evidence="8">
    <location>
        <position position="245"/>
    </location>
</feature>
<feature type="chain" id="PRO_5030515751" description="folate gamma-glutamyl hydrolase" evidence="9">
    <location>
        <begin position="24"/>
        <end position="324"/>
    </location>
</feature>
<dbReference type="PANTHER" id="PTHR11315:SF0">
    <property type="entry name" value="FOLATE GAMMA-GLUTAMYL HYDROLASE"/>
    <property type="match status" value="1"/>
</dbReference>
<dbReference type="InterPro" id="IPR029062">
    <property type="entry name" value="Class_I_gatase-like"/>
</dbReference>
<dbReference type="GO" id="GO:0005576">
    <property type="term" value="C:extracellular region"/>
    <property type="evidence" value="ECO:0007669"/>
    <property type="project" value="UniProtKB-SubCell"/>
</dbReference>
<keyword evidence="5 9" id="KW-0732">Signal</keyword>
<evidence type="ECO:0000256" key="8">
    <source>
        <dbReference type="PROSITE-ProRule" id="PRU00607"/>
    </source>
</evidence>
<evidence type="ECO:0000256" key="3">
    <source>
        <dbReference type="ARBA" id="ARBA00012886"/>
    </source>
</evidence>
<dbReference type="PROSITE" id="PS51273">
    <property type="entry name" value="GATASE_TYPE_1"/>
    <property type="match status" value="1"/>
</dbReference>
<evidence type="ECO:0000256" key="1">
    <source>
        <dbReference type="ARBA" id="ARBA00004239"/>
    </source>
</evidence>
<protein>
    <recommendedName>
        <fullName evidence="3 8">folate gamma-glutamyl hydrolase</fullName>
        <ecNumber evidence="3 8">3.4.19.9</ecNumber>
    </recommendedName>
</protein>
<dbReference type="InterPro" id="IPR015527">
    <property type="entry name" value="Pept_C26_g-glut_hydrolase"/>
</dbReference>
<dbReference type="AlphaFoldDB" id="A0A7S3D4K5"/>
<dbReference type="SUPFAM" id="SSF52317">
    <property type="entry name" value="Class I glutamine amidotransferase-like"/>
    <property type="match status" value="1"/>
</dbReference>
<dbReference type="PROSITE" id="PS51275">
    <property type="entry name" value="PEPTIDASE_C26_GGH"/>
    <property type="match status" value="1"/>
</dbReference>
<feature type="active site" description="Proton donor" evidence="7">
    <location>
        <position position="245"/>
    </location>
</feature>
<dbReference type="GO" id="GO:0046900">
    <property type="term" value="P:tetrahydrofolylpolyglutamate metabolic process"/>
    <property type="evidence" value="ECO:0007669"/>
    <property type="project" value="TreeGrafter"/>
</dbReference>
<accession>A0A7S3D4K5</accession>
<comment type="subcellular location">
    <subcellularLocation>
        <location evidence="1">Secreted</location>
        <location evidence="1">Extracellular space</location>
    </subcellularLocation>
</comment>
<keyword evidence="6 8" id="KW-0378">Hydrolase</keyword>
<dbReference type="Gene3D" id="3.40.50.880">
    <property type="match status" value="1"/>
</dbReference>
<dbReference type="EC" id="3.4.19.9" evidence="3 8"/>
<keyword evidence="4" id="KW-0964">Secreted</keyword>
<name>A0A7S3D4K5_9EUKA</name>
<evidence type="ECO:0000313" key="10">
    <source>
        <dbReference type="EMBL" id="CAE0244634.1"/>
    </source>
</evidence>
<reference evidence="10" key="1">
    <citation type="submission" date="2021-01" db="EMBL/GenBank/DDBJ databases">
        <authorList>
            <person name="Corre E."/>
            <person name="Pelletier E."/>
            <person name="Niang G."/>
            <person name="Scheremetjew M."/>
            <person name="Finn R."/>
            <person name="Kale V."/>
            <person name="Holt S."/>
            <person name="Cochrane G."/>
            <person name="Meng A."/>
            <person name="Brown T."/>
            <person name="Cohen L."/>
        </authorList>
    </citation>
    <scope>NUCLEOTIDE SEQUENCE</scope>
    <source>
        <strain evidence="10">NIES-2562</strain>
    </source>
</reference>
<feature type="active site" description="Nucleophile" evidence="7 8">
    <location>
        <position position="132"/>
    </location>
</feature>
<dbReference type="GO" id="GO:0034722">
    <property type="term" value="F:gamma-glutamyl-peptidase activity"/>
    <property type="evidence" value="ECO:0007669"/>
    <property type="project" value="UniProtKB-UniRule"/>
</dbReference>
<dbReference type="FunFam" id="3.40.50.880:FF:000024">
    <property type="entry name" value="Folate gamma-glutamyl hydrolase"/>
    <property type="match status" value="1"/>
</dbReference>
<comment type="catalytic activity">
    <reaction evidence="8">
        <text>(6S)-5,6,7,8-tetrahydrofolyl-(gamma-L-Glu)(n) + (n-1) H2O = (6S)-5,6,7,8-tetrahydrofolate + (n-1) L-glutamate</text>
        <dbReference type="Rhea" id="RHEA:56784"/>
        <dbReference type="Rhea" id="RHEA-COMP:14738"/>
        <dbReference type="ChEBI" id="CHEBI:15377"/>
        <dbReference type="ChEBI" id="CHEBI:29985"/>
        <dbReference type="ChEBI" id="CHEBI:57453"/>
        <dbReference type="ChEBI" id="CHEBI:141005"/>
        <dbReference type="EC" id="3.4.19.9"/>
    </reaction>
</comment>
<evidence type="ECO:0000256" key="2">
    <source>
        <dbReference type="ARBA" id="ARBA00011083"/>
    </source>
</evidence>
<evidence type="ECO:0000256" key="9">
    <source>
        <dbReference type="SAM" id="SignalP"/>
    </source>
</evidence>
<evidence type="ECO:0000256" key="5">
    <source>
        <dbReference type="ARBA" id="ARBA00022729"/>
    </source>
</evidence>
<dbReference type="GO" id="GO:0005773">
    <property type="term" value="C:vacuole"/>
    <property type="evidence" value="ECO:0007669"/>
    <property type="project" value="TreeGrafter"/>
</dbReference>
<dbReference type="InterPro" id="IPR011697">
    <property type="entry name" value="Peptidase_C26"/>
</dbReference>
<feature type="signal peptide" evidence="9">
    <location>
        <begin position="1"/>
        <end position="23"/>
    </location>
</feature>
<organism evidence="10">
    <name type="scientific">Palpitomonas bilix</name>
    <dbReference type="NCBI Taxonomy" id="652834"/>
    <lineage>
        <taxon>Eukaryota</taxon>
        <taxon>Eukaryota incertae sedis</taxon>
    </lineage>
</organism>